<dbReference type="SUPFAM" id="SSF161098">
    <property type="entry name" value="MetI-like"/>
    <property type="match status" value="1"/>
</dbReference>
<dbReference type="InterPro" id="IPR000515">
    <property type="entry name" value="MetI-like"/>
</dbReference>
<dbReference type="RefSeq" id="WP_067025927.1">
    <property type="nucleotide sequence ID" value="NZ_JRNY01000003.1"/>
</dbReference>
<feature type="domain" description="ABC transmembrane type-1" evidence="8">
    <location>
        <begin position="70"/>
        <end position="253"/>
    </location>
</feature>
<dbReference type="OrthoDB" id="9808005at2"/>
<evidence type="ECO:0000256" key="4">
    <source>
        <dbReference type="ARBA" id="ARBA00022692"/>
    </source>
</evidence>
<keyword evidence="2 7" id="KW-0813">Transport</keyword>
<evidence type="ECO:0000259" key="8">
    <source>
        <dbReference type="PROSITE" id="PS50928"/>
    </source>
</evidence>
<keyword evidence="3" id="KW-1003">Cell membrane</keyword>
<evidence type="ECO:0000256" key="7">
    <source>
        <dbReference type="RuleBase" id="RU363032"/>
    </source>
</evidence>
<comment type="similarity">
    <text evidence="7">Belongs to the binding-protein-dependent transport system permease family.</text>
</comment>
<dbReference type="GO" id="GO:0015416">
    <property type="term" value="F:ABC-type phosphonate transporter activity"/>
    <property type="evidence" value="ECO:0007669"/>
    <property type="project" value="InterPro"/>
</dbReference>
<keyword evidence="5 7" id="KW-1133">Transmembrane helix</keyword>
<dbReference type="Gene3D" id="1.10.3720.10">
    <property type="entry name" value="MetI-like"/>
    <property type="match status" value="1"/>
</dbReference>
<feature type="transmembrane region" description="Helical" evidence="7">
    <location>
        <begin position="235"/>
        <end position="252"/>
    </location>
</feature>
<comment type="subcellular location">
    <subcellularLocation>
        <location evidence="1 7">Cell membrane</location>
        <topology evidence="1 7">Multi-pass membrane protein</topology>
    </subcellularLocation>
</comment>
<dbReference type="InterPro" id="IPR005769">
    <property type="entry name" value="PhnE/PtxC"/>
</dbReference>
<evidence type="ECO:0000256" key="1">
    <source>
        <dbReference type="ARBA" id="ARBA00004651"/>
    </source>
</evidence>
<dbReference type="Pfam" id="PF00528">
    <property type="entry name" value="BPD_transp_1"/>
    <property type="match status" value="1"/>
</dbReference>
<keyword evidence="6 7" id="KW-0472">Membrane</keyword>
<dbReference type="GO" id="GO:0005886">
    <property type="term" value="C:plasma membrane"/>
    <property type="evidence" value="ECO:0007669"/>
    <property type="project" value="UniProtKB-SubCell"/>
</dbReference>
<dbReference type="AlphaFoldDB" id="A0A1B9NCQ9"/>
<feature type="transmembrane region" description="Helical" evidence="7">
    <location>
        <begin position="126"/>
        <end position="146"/>
    </location>
</feature>
<sequence>MTAPARPRRPAPRPFFVVAGVVAVAMTVWSAIQIDFTLAPFFEGNPRAWGIVQQYLTPNWAFMAQVWPQWLETLLMAVIATFAGALLGLVFALMGSHTSNRSPWFLRVVRAILSVLRSLPEIGWAYLMVAMVGIGSLAGVLALVIFNMGIIAKLTSETIDAVDRGPLEAADAAGASTMQRIVAAVLPQVWPGYFSYVLYVFEINLRASAIIGMVGAGGIGSVLNVERARFNYDNVSAVVVGFIVIVIVLDVASQTLRKRRM</sequence>
<dbReference type="Proteomes" id="UP000093355">
    <property type="component" value="Unassembled WGS sequence"/>
</dbReference>
<evidence type="ECO:0000256" key="2">
    <source>
        <dbReference type="ARBA" id="ARBA00022448"/>
    </source>
</evidence>
<evidence type="ECO:0000256" key="3">
    <source>
        <dbReference type="ARBA" id="ARBA00022475"/>
    </source>
</evidence>
<comment type="caution">
    <text evidence="9">The sequence shown here is derived from an EMBL/GenBank/DDBJ whole genome shotgun (WGS) entry which is preliminary data.</text>
</comment>
<dbReference type="PANTHER" id="PTHR30043:SF1">
    <property type="entry name" value="ABC TRANSPORT SYSTEM PERMEASE PROTEIN P69"/>
    <property type="match status" value="1"/>
</dbReference>
<dbReference type="EMBL" id="LXMD01000022">
    <property type="protein sequence ID" value="OCG74386.1"/>
    <property type="molecule type" value="Genomic_DNA"/>
</dbReference>
<feature type="transmembrane region" description="Helical" evidence="7">
    <location>
        <begin position="203"/>
        <end position="223"/>
    </location>
</feature>
<reference evidence="9 10" key="1">
    <citation type="submission" date="2016-05" db="EMBL/GenBank/DDBJ databases">
        <authorList>
            <person name="Lavstsen T."/>
            <person name="Jespersen J.S."/>
        </authorList>
    </citation>
    <scope>NUCLEOTIDE SEQUENCE [LARGE SCALE GENOMIC DNA]</scope>
    <source>
        <strain evidence="9 10">YLB-01</strain>
    </source>
</reference>
<keyword evidence="10" id="KW-1185">Reference proteome</keyword>
<dbReference type="STRING" id="904291.A7J15_06030"/>
<evidence type="ECO:0000313" key="10">
    <source>
        <dbReference type="Proteomes" id="UP000093355"/>
    </source>
</evidence>
<name>A0A1B9NCQ9_9MICO</name>
<dbReference type="CDD" id="cd06261">
    <property type="entry name" value="TM_PBP2"/>
    <property type="match status" value="1"/>
</dbReference>
<evidence type="ECO:0000256" key="5">
    <source>
        <dbReference type="ARBA" id="ARBA00022989"/>
    </source>
</evidence>
<dbReference type="NCBIfam" id="TIGR01097">
    <property type="entry name" value="PhnE"/>
    <property type="match status" value="1"/>
</dbReference>
<evidence type="ECO:0000313" key="9">
    <source>
        <dbReference type="EMBL" id="OCG74386.1"/>
    </source>
</evidence>
<feature type="transmembrane region" description="Helical" evidence="7">
    <location>
        <begin position="12"/>
        <end position="32"/>
    </location>
</feature>
<feature type="transmembrane region" description="Helical" evidence="7">
    <location>
        <begin position="73"/>
        <end position="92"/>
    </location>
</feature>
<keyword evidence="4 7" id="KW-0812">Transmembrane</keyword>
<protein>
    <submittedName>
        <fullName evidence="9">Phosphonate ABC transporter, permease protein PhnE</fullName>
    </submittedName>
</protein>
<proteinExistence type="inferred from homology"/>
<gene>
    <name evidence="9" type="ORF">A7J15_06030</name>
</gene>
<dbReference type="PROSITE" id="PS50928">
    <property type="entry name" value="ABC_TM1"/>
    <property type="match status" value="1"/>
</dbReference>
<evidence type="ECO:0000256" key="6">
    <source>
        <dbReference type="ARBA" id="ARBA00023136"/>
    </source>
</evidence>
<dbReference type="PANTHER" id="PTHR30043">
    <property type="entry name" value="PHOSPHONATES TRANSPORT SYSTEM PERMEASE PROTEIN"/>
    <property type="match status" value="1"/>
</dbReference>
<accession>A0A1B9NCQ9</accession>
<organism evidence="9 10">
    <name type="scientific">Microbacterium sediminis</name>
    <dbReference type="NCBI Taxonomy" id="904291"/>
    <lineage>
        <taxon>Bacteria</taxon>
        <taxon>Bacillati</taxon>
        <taxon>Actinomycetota</taxon>
        <taxon>Actinomycetes</taxon>
        <taxon>Micrococcales</taxon>
        <taxon>Microbacteriaceae</taxon>
        <taxon>Microbacterium</taxon>
    </lineage>
</organism>
<dbReference type="InterPro" id="IPR035906">
    <property type="entry name" value="MetI-like_sf"/>
</dbReference>